<keyword evidence="3" id="KW-1185">Reference proteome</keyword>
<gene>
    <name evidence="2" type="ORF">FGL95_02335</name>
</gene>
<proteinExistence type="predicted"/>
<reference evidence="2 3" key="2">
    <citation type="submission" date="2020-06" db="EMBL/GenBank/DDBJ databases">
        <title>Antribacter stalactiti gen. nov., sp. nov., a new member of the family Nacardiaceae isolated from a cave.</title>
        <authorList>
            <person name="Kim I.S."/>
        </authorList>
    </citation>
    <scope>NUCLEOTIDE SEQUENCE [LARGE SCALE GENOMIC DNA]</scope>
    <source>
        <strain evidence="2 3">YC2-7</strain>
    </source>
</reference>
<keyword evidence="1" id="KW-0472">Membrane</keyword>
<feature type="transmembrane region" description="Helical" evidence="1">
    <location>
        <begin position="40"/>
        <end position="63"/>
    </location>
</feature>
<feature type="transmembrane region" description="Helical" evidence="1">
    <location>
        <begin position="125"/>
        <end position="142"/>
    </location>
</feature>
<evidence type="ECO:0000313" key="3">
    <source>
        <dbReference type="Proteomes" id="UP000535543"/>
    </source>
</evidence>
<evidence type="ECO:0000256" key="1">
    <source>
        <dbReference type="SAM" id="Phobius"/>
    </source>
</evidence>
<feature type="transmembrane region" description="Helical" evidence="1">
    <location>
        <begin position="162"/>
        <end position="182"/>
    </location>
</feature>
<dbReference type="AlphaFoldDB" id="A0A848K8X8"/>
<sequence>MLQRNAFKITANLSAVGFHPSKGTITMATHSTGIRSTRTIALLAIAGIVACALILAFTVLTWLQVPAPVGAAFGFTDLKQMTETPNVPTTSIQHAYFAWLAWTLLVVVVSITAAAVLLRTRFAGVAATAAAFVALILQVLAAKGPMTWSAFFDTFDQFRAGAYFAIGSWLVLLAVGVAIVVASGSTAERELVTT</sequence>
<keyword evidence="1" id="KW-1133">Transmembrane helix</keyword>
<dbReference type="RefSeq" id="WP_169584566.1">
    <property type="nucleotide sequence ID" value="NZ_VCQU01000001.1"/>
</dbReference>
<comment type="caution">
    <text evidence="2">The sequence shown here is derived from an EMBL/GenBank/DDBJ whole genome shotgun (WGS) entry which is preliminary data.</text>
</comment>
<organism evidence="2 3">
    <name type="scientific">Antrihabitans stalactiti</name>
    <dbReference type="NCBI Taxonomy" id="2584121"/>
    <lineage>
        <taxon>Bacteria</taxon>
        <taxon>Bacillati</taxon>
        <taxon>Actinomycetota</taxon>
        <taxon>Actinomycetes</taxon>
        <taxon>Mycobacteriales</taxon>
        <taxon>Nocardiaceae</taxon>
        <taxon>Antrihabitans</taxon>
    </lineage>
</organism>
<protein>
    <submittedName>
        <fullName evidence="2">Uncharacterized protein</fullName>
    </submittedName>
</protein>
<reference evidence="2 3" key="1">
    <citation type="submission" date="2019-05" db="EMBL/GenBank/DDBJ databases">
        <authorList>
            <person name="Lee S.D."/>
        </authorList>
    </citation>
    <scope>NUCLEOTIDE SEQUENCE [LARGE SCALE GENOMIC DNA]</scope>
    <source>
        <strain evidence="2 3">YC2-7</strain>
    </source>
</reference>
<evidence type="ECO:0000313" key="2">
    <source>
        <dbReference type="EMBL" id="NMN93878.1"/>
    </source>
</evidence>
<feature type="transmembrane region" description="Helical" evidence="1">
    <location>
        <begin position="96"/>
        <end position="118"/>
    </location>
</feature>
<name>A0A848K8X8_9NOCA</name>
<keyword evidence="1" id="KW-0812">Transmembrane</keyword>
<dbReference type="EMBL" id="VCQU01000001">
    <property type="protein sequence ID" value="NMN93878.1"/>
    <property type="molecule type" value="Genomic_DNA"/>
</dbReference>
<dbReference type="Proteomes" id="UP000535543">
    <property type="component" value="Unassembled WGS sequence"/>
</dbReference>
<accession>A0A848K8X8</accession>